<dbReference type="PANTHER" id="PTHR33734">
    <property type="entry name" value="LYSM DOMAIN-CONTAINING GPI-ANCHORED PROTEIN 2"/>
    <property type="match status" value="1"/>
</dbReference>
<dbReference type="PROSITE" id="PS51782">
    <property type="entry name" value="LYSM"/>
    <property type="match status" value="1"/>
</dbReference>
<dbReference type="EMBL" id="CP051685">
    <property type="protein sequence ID" value="QJE02479.1"/>
    <property type="molecule type" value="Genomic_DNA"/>
</dbReference>
<dbReference type="RefSeq" id="WP_170204564.1">
    <property type="nucleotide sequence ID" value="NZ_CP051685.1"/>
</dbReference>
<dbReference type="SMART" id="SM00257">
    <property type="entry name" value="LysM"/>
    <property type="match status" value="1"/>
</dbReference>
<dbReference type="CDD" id="cd00118">
    <property type="entry name" value="LysM"/>
    <property type="match status" value="1"/>
</dbReference>
<feature type="domain" description="LysM" evidence="2">
    <location>
        <begin position="84"/>
        <end position="128"/>
    </location>
</feature>
<dbReference type="SUPFAM" id="SSF54106">
    <property type="entry name" value="LysM domain"/>
    <property type="match status" value="1"/>
</dbReference>
<sequence length="131" mass="13776">MKKSLILFLCIPLFSACHKESPPHVENSTAMTVPTNGNAVRPVATLPVTPQDTAVASATVSKSSTESGSVGSSSVSSTGSGGEDMYLVSEGDTLWGIAKKNGISETDLAKWNEVDNPRELQIGRKLRLSAK</sequence>
<dbReference type="Proteomes" id="UP000502415">
    <property type="component" value="Chromosome"/>
</dbReference>
<accession>A0A7Z2W091</accession>
<protein>
    <submittedName>
        <fullName evidence="3">LysM peptidoglycan-binding domain-containing protein</fullName>
    </submittedName>
</protein>
<keyword evidence="4" id="KW-1185">Reference proteome</keyword>
<dbReference type="InterPro" id="IPR036779">
    <property type="entry name" value="LysM_dom_sf"/>
</dbReference>
<proteinExistence type="predicted"/>
<dbReference type="PROSITE" id="PS51257">
    <property type="entry name" value="PROKAR_LIPOPROTEIN"/>
    <property type="match status" value="1"/>
</dbReference>
<name>A0A7Z2W091_9BURK</name>
<evidence type="ECO:0000313" key="3">
    <source>
        <dbReference type="EMBL" id="QJE02479.1"/>
    </source>
</evidence>
<dbReference type="InterPro" id="IPR018392">
    <property type="entry name" value="LysM"/>
</dbReference>
<gene>
    <name evidence="3" type="ORF">HH212_22675</name>
</gene>
<dbReference type="Pfam" id="PF01476">
    <property type="entry name" value="LysM"/>
    <property type="match status" value="1"/>
</dbReference>
<dbReference type="GO" id="GO:0008932">
    <property type="term" value="F:lytic endotransglycosylase activity"/>
    <property type="evidence" value="ECO:0007669"/>
    <property type="project" value="TreeGrafter"/>
</dbReference>
<evidence type="ECO:0000256" key="1">
    <source>
        <dbReference type="SAM" id="MobiDB-lite"/>
    </source>
</evidence>
<feature type="compositionally biased region" description="Low complexity" evidence="1">
    <location>
        <begin position="57"/>
        <end position="78"/>
    </location>
</feature>
<dbReference type="PANTHER" id="PTHR33734:SF22">
    <property type="entry name" value="MEMBRANE-BOUND LYTIC MUREIN TRANSGLYCOSYLASE D"/>
    <property type="match status" value="1"/>
</dbReference>
<evidence type="ECO:0000259" key="2">
    <source>
        <dbReference type="PROSITE" id="PS51782"/>
    </source>
</evidence>
<dbReference type="Gene3D" id="3.10.350.10">
    <property type="entry name" value="LysM domain"/>
    <property type="match status" value="1"/>
</dbReference>
<reference evidence="3 4" key="1">
    <citation type="submission" date="2020-04" db="EMBL/GenBank/DDBJ databases">
        <title>Genome sequencing of novel species.</title>
        <authorList>
            <person name="Heo J."/>
            <person name="Kim S.-J."/>
            <person name="Kim J.-S."/>
            <person name="Hong S.-B."/>
            <person name="Kwon S.-W."/>
        </authorList>
    </citation>
    <scope>NUCLEOTIDE SEQUENCE [LARGE SCALE GENOMIC DNA]</scope>
    <source>
        <strain evidence="3 4">GN2-R2</strain>
    </source>
</reference>
<feature type="region of interest" description="Disordered" evidence="1">
    <location>
        <begin position="57"/>
        <end position="83"/>
    </location>
</feature>
<evidence type="ECO:0000313" key="4">
    <source>
        <dbReference type="Proteomes" id="UP000502415"/>
    </source>
</evidence>
<dbReference type="AlphaFoldDB" id="A0A7Z2W091"/>
<dbReference type="KEGG" id="mfy:HH212_22675"/>
<organism evidence="3 4">
    <name type="scientific">Massilia forsythiae</name>
    <dbReference type="NCBI Taxonomy" id="2728020"/>
    <lineage>
        <taxon>Bacteria</taxon>
        <taxon>Pseudomonadati</taxon>
        <taxon>Pseudomonadota</taxon>
        <taxon>Betaproteobacteria</taxon>
        <taxon>Burkholderiales</taxon>
        <taxon>Oxalobacteraceae</taxon>
        <taxon>Telluria group</taxon>
        <taxon>Massilia</taxon>
    </lineage>
</organism>